<evidence type="ECO:0000313" key="3">
    <source>
        <dbReference type="Proteomes" id="UP001149954"/>
    </source>
</evidence>
<reference evidence="2" key="2">
    <citation type="journal article" date="2023" name="IMA Fungus">
        <title>Comparative genomic study of the Penicillium genus elucidates a diverse pangenome and 15 lateral gene transfer events.</title>
        <authorList>
            <person name="Petersen C."/>
            <person name="Sorensen T."/>
            <person name="Nielsen M.R."/>
            <person name="Sondergaard T.E."/>
            <person name="Sorensen J.L."/>
            <person name="Fitzpatrick D.A."/>
            <person name="Frisvad J.C."/>
            <person name="Nielsen K.L."/>
        </authorList>
    </citation>
    <scope>NUCLEOTIDE SEQUENCE</scope>
    <source>
        <strain evidence="2">IBT 29495</strain>
    </source>
</reference>
<name>A0A9W9Y6C6_9EURO</name>
<gene>
    <name evidence="2" type="ORF">N7463_000661</name>
</gene>
<reference evidence="2" key="1">
    <citation type="submission" date="2022-12" db="EMBL/GenBank/DDBJ databases">
        <authorList>
            <person name="Petersen C."/>
        </authorList>
    </citation>
    <scope>NUCLEOTIDE SEQUENCE</scope>
    <source>
        <strain evidence="2">IBT 29495</strain>
    </source>
</reference>
<proteinExistence type="predicted"/>
<evidence type="ECO:0008006" key="4">
    <source>
        <dbReference type="Google" id="ProtNLM"/>
    </source>
</evidence>
<feature type="compositionally biased region" description="Basic and acidic residues" evidence="1">
    <location>
        <begin position="36"/>
        <end position="60"/>
    </location>
</feature>
<sequence length="468" mass="52384">MATRTSSRHAAQKAKEAIASSAEPTGRTPKGTKRKGPTEEAPHPKKEKTEDIKPDEEKAESALGTSVDAPVPKTEEPPAEKEEPPAEKEEPPVEKEEPPIEKEEPPVQKGEPPVQKEESPFQKEEPPVQKEEPPVQKEEPPVQKEEPPVEKEELSEGHSSKDKSAEIAPEKPQGIEGGLRKSKDRENMVSSTILEKGFIYFFFRPRVNVEDPQSIDDVARSFFVLRPTALGAEFNQGQGPVDKDASCRLMMLPKKKFPTSPKERDMGFVEKAGQSMQSLHEKFIAGTTYQTATRGERHTEDARPYAEGVYAITSTPRASHLAYILTIPAEVGDLQEDFGLRERGSWIVQSKNPKFAGPPIGRLPKEPEFPPSVLEKFEDLRWAPLQPEFLDYPNSQFLMIGEAQNHIGKAASSEGGKQPHEEEPGQELEKLEDENEHRVDALQGDETIYEDLRFHAKNYPKLPTTWNT</sequence>
<keyword evidence="3" id="KW-1185">Reference proteome</keyword>
<dbReference type="AlphaFoldDB" id="A0A9W9Y6C6"/>
<dbReference type="PANTHER" id="PTHR34776:SF1">
    <property type="entry name" value="F17F16.3 PROTEIN"/>
    <property type="match status" value="1"/>
</dbReference>
<evidence type="ECO:0000313" key="2">
    <source>
        <dbReference type="EMBL" id="KAJ5520208.1"/>
    </source>
</evidence>
<feature type="compositionally biased region" description="Basic and acidic residues" evidence="1">
    <location>
        <begin position="417"/>
        <end position="438"/>
    </location>
</feature>
<dbReference type="OrthoDB" id="1028014at2759"/>
<dbReference type="Proteomes" id="UP001149954">
    <property type="component" value="Unassembled WGS sequence"/>
</dbReference>
<protein>
    <recommendedName>
        <fullName evidence="4">BTB domain transcription factor</fullName>
    </recommendedName>
</protein>
<feature type="region of interest" description="Disordered" evidence="1">
    <location>
        <begin position="1"/>
        <end position="185"/>
    </location>
</feature>
<feature type="compositionally biased region" description="Basic and acidic residues" evidence="1">
    <location>
        <begin position="73"/>
        <end position="106"/>
    </location>
</feature>
<evidence type="ECO:0000256" key="1">
    <source>
        <dbReference type="SAM" id="MobiDB-lite"/>
    </source>
</evidence>
<feature type="compositionally biased region" description="Basic and acidic residues" evidence="1">
    <location>
        <begin position="114"/>
        <end position="169"/>
    </location>
</feature>
<dbReference type="EMBL" id="JAPWDS010000001">
    <property type="protein sequence ID" value="KAJ5520208.1"/>
    <property type="molecule type" value="Genomic_DNA"/>
</dbReference>
<feature type="compositionally biased region" description="Basic residues" evidence="1">
    <location>
        <begin position="1"/>
        <end position="12"/>
    </location>
</feature>
<feature type="region of interest" description="Disordered" evidence="1">
    <location>
        <begin position="409"/>
        <end position="438"/>
    </location>
</feature>
<dbReference type="PANTHER" id="PTHR34776">
    <property type="entry name" value="F17F16.3 PROTEIN"/>
    <property type="match status" value="1"/>
</dbReference>
<organism evidence="2 3">
    <name type="scientific">Penicillium fimorum</name>
    <dbReference type="NCBI Taxonomy" id="1882269"/>
    <lineage>
        <taxon>Eukaryota</taxon>
        <taxon>Fungi</taxon>
        <taxon>Dikarya</taxon>
        <taxon>Ascomycota</taxon>
        <taxon>Pezizomycotina</taxon>
        <taxon>Eurotiomycetes</taxon>
        <taxon>Eurotiomycetidae</taxon>
        <taxon>Eurotiales</taxon>
        <taxon>Aspergillaceae</taxon>
        <taxon>Penicillium</taxon>
    </lineage>
</organism>
<comment type="caution">
    <text evidence="2">The sequence shown here is derived from an EMBL/GenBank/DDBJ whole genome shotgun (WGS) entry which is preliminary data.</text>
</comment>
<accession>A0A9W9Y6C6</accession>